<dbReference type="PANTHER" id="PTHR43809">
    <property type="entry name" value="NITRITE REDUCTASE (NADH) LARGE SUBUNIT"/>
    <property type="match status" value="1"/>
</dbReference>
<evidence type="ECO:0000256" key="5">
    <source>
        <dbReference type="ARBA" id="ARBA00023004"/>
    </source>
</evidence>
<keyword evidence="3" id="KW-0479">Metal-binding</keyword>
<feature type="domain" description="Nitrite/Sulfite reductase ferredoxin-like" evidence="8">
    <location>
        <begin position="15"/>
        <end position="76"/>
    </location>
</feature>
<evidence type="ECO:0000313" key="10">
    <source>
        <dbReference type="Proteomes" id="UP000014216"/>
    </source>
</evidence>
<dbReference type="AlphaFoldDB" id="S0FZ02"/>
<reference evidence="9 10" key="1">
    <citation type="journal article" date="2013" name="Genome Announc.">
        <title>Draft Genome Sequence of Desulfotignum phosphitoxidans DSM 13687 Strain FiPS-3.</title>
        <authorList>
            <person name="Poehlein A."/>
            <person name="Daniel R."/>
            <person name="Simeonova D.D."/>
        </authorList>
    </citation>
    <scope>NUCLEOTIDE SEQUENCE [LARGE SCALE GENOMIC DNA]</scope>
    <source>
        <strain evidence="9 10">DSM 13687</strain>
    </source>
</reference>
<dbReference type="PANTHER" id="PTHR43809:SF1">
    <property type="entry name" value="NITRITE REDUCTASE (NADH) LARGE SUBUNIT"/>
    <property type="match status" value="1"/>
</dbReference>
<dbReference type="Pfam" id="PF03460">
    <property type="entry name" value="NIR_SIR_ferr"/>
    <property type="match status" value="1"/>
</dbReference>
<dbReference type="OrthoDB" id="9768666at2"/>
<evidence type="ECO:0000256" key="4">
    <source>
        <dbReference type="ARBA" id="ARBA00023002"/>
    </source>
</evidence>
<proteinExistence type="predicted"/>
<dbReference type="InterPro" id="IPR052034">
    <property type="entry name" value="NasD-like"/>
</dbReference>
<feature type="domain" description="Nitrite/sulphite reductase 4Fe-4S" evidence="7">
    <location>
        <begin position="87"/>
        <end position="216"/>
    </location>
</feature>
<keyword evidence="6" id="KW-0411">Iron-sulfur</keyword>
<keyword evidence="5" id="KW-0408">Iron</keyword>
<dbReference type="InterPro" id="IPR036136">
    <property type="entry name" value="Nit/Sulf_reduc_fer-like_dom_sf"/>
</dbReference>
<keyword evidence="1" id="KW-0004">4Fe-4S</keyword>
<gene>
    <name evidence="9" type="ORF">Dpo_3c00320</name>
</gene>
<keyword evidence="4 9" id="KW-0560">Oxidoreductase</keyword>
<evidence type="ECO:0000256" key="6">
    <source>
        <dbReference type="ARBA" id="ARBA00023014"/>
    </source>
</evidence>
<evidence type="ECO:0000256" key="2">
    <source>
        <dbReference type="ARBA" id="ARBA00022617"/>
    </source>
</evidence>
<dbReference type="PATRIC" id="fig|1286635.3.peg.1590"/>
<evidence type="ECO:0000256" key="3">
    <source>
        <dbReference type="ARBA" id="ARBA00022723"/>
    </source>
</evidence>
<dbReference type="Pfam" id="PF01077">
    <property type="entry name" value="NIR_SIR"/>
    <property type="match status" value="1"/>
</dbReference>
<evidence type="ECO:0000259" key="7">
    <source>
        <dbReference type="Pfam" id="PF01077"/>
    </source>
</evidence>
<name>S0FZ02_9BACT</name>
<dbReference type="InterPro" id="IPR005117">
    <property type="entry name" value="NiRdtase/SiRdtase_haem-b_fer"/>
</dbReference>
<dbReference type="PIRSF" id="PIRSF037487">
    <property type="entry name" value="Sulfite_red_assimil"/>
    <property type="match status" value="1"/>
</dbReference>
<dbReference type="Proteomes" id="UP000014216">
    <property type="component" value="Unassembled WGS sequence"/>
</dbReference>
<dbReference type="GO" id="GO:0020037">
    <property type="term" value="F:heme binding"/>
    <property type="evidence" value="ECO:0007669"/>
    <property type="project" value="InterPro"/>
</dbReference>
<dbReference type="EC" id="1.8.99.1" evidence="9"/>
<dbReference type="GO" id="GO:0046872">
    <property type="term" value="F:metal ion binding"/>
    <property type="evidence" value="ECO:0007669"/>
    <property type="project" value="UniProtKB-KW"/>
</dbReference>
<keyword evidence="10" id="KW-1185">Reference proteome</keyword>
<dbReference type="InterPro" id="IPR006067">
    <property type="entry name" value="NO2/SO3_Rdtase_4Fe4S_dom"/>
</dbReference>
<sequence>MLKDGEKGVIRQRGKDDITYAIAPHVPCGVVKPDQLRSLADVADKYQVSELKITSAARIAIIGLKEDQVDGVWEDLGMDPGHAVGLCVRSIKVCPGIQYCRLAKQDSLEMGMELDRRYHGMVLPSKMKMGVSGCKIQCAENCIKDISLYGTPKGWAVMIGGNGSALPRLADLLVEDLSREKALDMVARIIDYYKEHSKRERMGRMIERMGLDKVKADLLG</sequence>
<dbReference type="EMBL" id="APJX01000003">
    <property type="protein sequence ID" value="EMS79890.1"/>
    <property type="molecule type" value="Genomic_DNA"/>
</dbReference>
<protein>
    <submittedName>
        <fullName evidence="9">Sulfite reductase assimilatory-type</fullName>
        <ecNumber evidence="9">1.8.99.1</ecNumber>
    </submittedName>
</protein>
<keyword evidence="2" id="KW-0349">Heme</keyword>
<dbReference type="InterPro" id="IPR045854">
    <property type="entry name" value="NO2/SO3_Rdtase_4Fe4S_sf"/>
</dbReference>
<accession>S0FZ02</accession>
<dbReference type="Gene3D" id="3.90.480.10">
    <property type="entry name" value="Sulfite Reductase Hemoprotein,Domain 2"/>
    <property type="match status" value="1"/>
</dbReference>
<dbReference type="SUPFAM" id="SSF56014">
    <property type="entry name" value="Nitrite and sulphite reductase 4Fe-4S domain-like"/>
    <property type="match status" value="1"/>
</dbReference>
<dbReference type="InterPro" id="IPR017220">
    <property type="entry name" value="Sulphite_reductase_assimil"/>
</dbReference>
<organism evidence="9 10">
    <name type="scientific">Desulfotignum phosphitoxidans DSM 13687</name>
    <dbReference type="NCBI Taxonomy" id="1286635"/>
    <lineage>
        <taxon>Bacteria</taxon>
        <taxon>Pseudomonadati</taxon>
        <taxon>Thermodesulfobacteriota</taxon>
        <taxon>Desulfobacteria</taxon>
        <taxon>Desulfobacterales</taxon>
        <taxon>Desulfobacteraceae</taxon>
        <taxon>Desulfotignum</taxon>
    </lineage>
</organism>
<evidence type="ECO:0000313" key="9">
    <source>
        <dbReference type="EMBL" id="EMS79890.1"/>
    </source>
</evidence>
<evidence type="ECO:0000256" key="1">
    <source>
        <dbReference type="ARBA" id="ARBA00022485"/>
    </source>
</evidence>
<evidence type="ECO:0000259" key="8">
    <source>
        <dbReference type="Pfam" id="PF03460"/>
    </source>
</evidence>
<dbReference type="GO" id="GO:0016491">
    <property type="term" value="F:oxidoreductase activity"/>
    <property type="evidence" value="ECO:0007669"/>
    <property type="project" value="UniProtKB-KW"/>
</dbReference>
<dbReference type="SUPFAM" id="SSF55124">
    <property type="entry name" value="Nitrite/Sulfite reductase N-terminal domain-like"/>
    <property type="match status" value="1"/>
</dbReference>
<dbReference type="GO" id="GO:0051539">
    <property type="term" value="F:4 iron, 4 sulfur cluster binding"/>
    <property type="evidence" value="ECO:0007669"/>
    <property type="project" value="UniProtKB-KW"/>
</dbReference>
<dbReference type="RefSeq" id="WP_006965213.1">
    <property type="nucleotide sequence ID" value="NZ_APJX01000003.1"/>
</dbReference>
<dbReference type="Gene3D" id="3.30.413.10">
    <property type="entry name" value="Sulfite Reductase Hemoprotein, domain 1"/>
    <property type="match status" value="1"/>
</dbReference>
<comment type="caution">
    <text evidence="9">The sequence shown here is derived from an EMBL/GenBank/DDBJ whole genome shotgun (WGS) entry which is preliminary data.</text>
</comment>